<evidence type="ECO:0000313" key="6">
    <source>
        <dbReference type="Proteomes" id="UP000053433"/>
    </source>
</evidence>
<dbReference type="CDD" id="cd02440">
    <property type="entry name" value="AdoMet_MTases"/>
    <property type="match status" value="1"/>
</dbReference>
<dbReference type="RefSeq" id="WP_023042394.1">
    <property type="nucleotide sequence ID" value="NZ_LMUA01000008.1"/>
</dbReference>
<dbReference type="EMBL" id="LMUA01000008">
    <property type="protein sequence ID" value="KUE76571.1"/>
    <property type="molecule type" value="Genomic_DNA"/>
</dbReference>
<evidence type="ECO:0000259" key="4">
    <source>
        <dbReference type="Pfam" id="PF13649"/>
    </source>
</evidence>
<dbReference type="AlphaFoldDB" id="A0A0W7TRW9"/>
<dbReference type="InterPro" id="IPR029063">
    <property type="entry name" value="SAM-dependent_MTases_sf"/>
</dbReference>
<reference evidence="5 6" key="1">
    <citation type="submission" date="2015-10" db="EMBL/GenBank/DDBJ databases">
        <title>A novel member of the family Ruminococcaceae isolated from human faeces.</title>
        <authorList>
            <person name="Shkoporov A.N."/>
            <person name="Chaplin A.V."/>
            <person name="Motuzova O.V."/>
            <person name="Kafarskaia L.I."/>
            <person name="Efimov B.A."/>
        </authorList>
    </citation>
    <scope>NUCLEOTIDE SEQUENCE [LARGE SCALE GENOMIC DNA]</scope>
    <source>
        <strain evidence="5 6">668</strain>
    </source>
</reference>
<sequence length="277" mass="32205">MYDNLLTIFEKPSLYKKMEIPFWDDEHISLQMLKAHLNPEFNGASRKLDFINKSADWITRIVRPSEFNELLDIGCGPGIYAERFAQFGYSVTGIDFSKRSINYATSSAAKQNLNIQYLYQDYLNMNLNKTFDFSTLIYCDYGALSSEDRKTLLKVVYTHLRPGGKFLLDVFSMSKYNCFEEKNTWNIYPTGGFWKKEKYLEFNSSFRYSDCVTLEQTSIISPNDPAAIYYIWNTYFTKETLINEMKSEGFKICEVFSDVAGKPYCEDSLTIAVLLEK</sequence>
<dbReference type="PANTHER" id="PTHR43464:SF19">
    <property type="entry name" value="UBIQUINONE BIOSYNTHESIS O-METHYLTRANSFERASE, MITOCHONDRIAL"/>
    <property type="match status" value="1"/>
</dbReference>
<dbReference type="PANTHER" id="PTHR43464">
    <property type="entry name" value="METHYLTRANSFERASE"/>
    <property type="match status" value="1"/>
</dbReference>
<protein>
    <submittedName>
        <fullName evidence="5">SAM-dependent methyltransferase</fullName>
    </submittedName>
</protein>
<comment type="caution">
    <text evidence="5">The sequence shown here is derived from an EMBL/GenBank/DDBJ whole genome shotgun (WGS) entry which is preliminary data.</text>
</comment>
<evidence type="ECO:0000256" key="2">
    <source>
        <dbReference type="ARBA" id="ARBA00022679"/>
    </source>
</evidence>
<dbReference type="GO" id="GO:0008168">
    <property type="term" value="F:methyltransferase activity"/>
    <property type="evidence" value="ECO:0007669"/>
    <property type="project" value="UniProtKB-KW"/>
</dbReference>
<gene>
    <name evidence="5" type="ORF">ASJ35_07475</name>
</gene>
<organism evidence="5 6">
    <name type="scientific">Ruthenibacterium lactatiformans</name>
    <dbReference type="NCBI Taxonomy" id="1550024"/>
    <lineage>
        <taxon>Bacteria</taxon>
        <taxon>Bacillati</taxon>
        <taxon>Bacillota</taxon>
        <taxon>Clostridia</taxon>
        <taxon>Eubacteriales</taxon>
        <taxon>Oscillospiraceae</taxon>
        <taxon>Ruthenibacterium</taxon>
    </lineage>
</organism>
<proteinExistence type="predicted"/>
<dbReference type="GO" id="GO:0032259">
    <property type="term" value="P:methylation"/>
    <property type="evidence" value="ECO:0007669"/>
    <property type="project" value="UniProtKB-KW"/>
</dbReference>
<dbReference type="Pfam" id="PF13649">
    <property type="entry name" value="Methyltransf_25"/>
    <property type="match status" value="1"/>
</dbReference>
<name>A0A0W7TRW9_9FIRM</name>
<dbReference type="Gene3D" id="2.20.25.110">
    <property type="entry name" value="S-adenosyl-L-methionine-dependent methyltransferases"/>
    <property type="match status" value="1"/>
</dbReference>
<evidence type="ECO:0000313" key="5">
    <source>
        <dbReference type="EMBL" id="KUE76571.1"/>
    </source>
</evidence>
<evidence type="ECO:0000256" key="3">
    <source>
        <dbReference type="ARBA" id="ARBA00022691"/>
    </source>
</evidence>
<keyword evidence="1 5" id="KW-0489">Methyltransferase</keyword>
<keyword evidence="3" id="KW-0949">S-adenosyl-L-methionine</keyword>
<dbReference type="Gene3D" id="3.40.50.150">
    <property type="entry name" value="Vaccinia Virus protein VP39"/>
    <property type="match status" value="1"/>
</dbReference>
<dbReference type="SUPFAM" id="SSF53335">
    <property type="entry name" value="S-adenosyl-L-methionine-dependent methyltransferases"/>
    <property type="match status" value="1"/>
</dbReference>
<feature type="domain" description="Methyltransferase" evidence="4">
    <location>
        <begin position="71"/>
        <end position="164"/>
    </location>
</feature>
<evidence type="ECO:0000256" key="1">
    <source>
        <dbReference type="ARBA" id="ARBA00022603"/>
    </source>
</evidence>
<dbReference type="Proteomes" id="UP000053433">
    <property type="component" value="Unassembled WGS sequence"/>
</dbReference>
<accession>A0A0W7TRW9</accession>
<dbReference type="InterPro" id="IPR041698">
    <property type="entry name" value="Methyltransf_25"/>
</dbReference>
<keyword evidence="2" id="KW-0808">Transferase</keyword>